<dbReference type="GO" id="GO:0003700">
    <property type="term" value="F:DNA-binding transcription factor activity"/>
    <property type="evidence" value="ECO:0007669"/>
    <property type="project" value="InterPro"/>
</dbReference>
<reference evidence="4" key="1">
    <citation type="submission" date="2015-06" db="EMBL/GenBank/DDBJ databases">
        <title>Expansion of signal transduction pathways in fungi by whole-genome duplication.</title>
        <authorList>
            <consortium name="DOE Joint Genome Institute"/>
            <person name="Corrochano L.M."/>
            <person name="Kuo A."/>
            <person name="Marcet-Houben M."/>
            <person name="Polaino S."/>
            <person name="Salamov A."/>
            <person name="Villalobos J.M."/>
            <person name="Alvarez M.I."/>
            <person name="Avalos J."/>
            <person name="Benito E.P."/>
            <person name="Benoit I."/>
            <person name="Burger G."/>
            <person name="Camino L.P."/>
            <person name="Canovas D."/>
            <person name="Cerda-Olmedo E."/>
            <person name="Cheng J.-F."/>
            <person name="Dominguez A."/>
            <person name="Elias M."/>
            <person name="Eslava A.P."/>
            <person name="Glaser F."/>
            <person name="Grimwood J."/>
            <person name="Gutierrez G."/>
            <person name="Heitman J."/>
            <person name="Henrissat B."/>
            <person name="Iturriaga E.A."/>
            <person name="Lang B.F."/>
            <person name="Lavin J.L."/>
            <person name="Lee S."/>
            <person name="Li W."/>
            <person name="Lindquist E."/>
            <person name="Lopez-Garcia S."/>
            <person name="Luque E.M."/>
            <person name="Marcos A.T."/>
            <person name="Martin J."/>
            <person name="McCluskey K."/>
            <person name="Medina H.R."/>
            <person name="Miralles-Duran A."/>
            <person name="Miyazaki A."/>
            <person name="Munoz-Torres E."/>
            <person name="Oguiza J.A."/>
            <person name="Ohm R."/>
            <person name="Olmedo M."/>
            <person name="Orejas M."/>
            <person name="Ortiz-Castellanos L."/>
            <person name="Pisabarro A.G."/>
            <person name="Rodriguez-Romero J."/>
            <person name="Ruiz-Herrera J."/>
            <person name="Ruiz-Vazquez R."/>
            <person name="Sanz C."/>
            <person name="Schackwitz W."/>
            <person name="Schmutz J."/>
            <person name="Shahriari M."/>
            <person name="Shelest E."/>
            <person name="Silva-Franco F."/>
            <person name="Soanes D."/>
            <person name="Syed K."/>
            <person name="Tagua V.G."/>
            <person name="Talbot N.J."/>
            <person name="Thon M."/>
            <person name="De vries R.P."/>
            <person name="Wiebenga A."/>
            <person name="Yadav J.S."/>
            <person name="Braun E.L."/>
            <person name="Baker S."/>
            <person name="Garre V."/>
            <person name="Horwitz B."/>
            <person name="Torres-Martinez S."/>
            <person name="Idnurm A."/>
            <person name="Herrera-Estrella A."/>
            <person name="Gabaldon T."/>
            <person name="Grigoriev I.V."/>
        </authorList>
    </citation>
    <scope>NUCLEOTIDE SEQUENCE [LARGE SCALE GENOMIC DNA]</scope>
    <source>
        <strain evidence="4">NRRL 1555(-)</strain>
    </source>
</reference>
<accession>A0A167QL43</accession>
<dbReference type="CDD" id="cd12148">
    <property type="entry name" value="fungal_TF_MHR"/>
    <property type="match status" value="1"/>
</dbReference>
<dbReference type="AlphaFoldDB" id="A0A167QL43"/>
<dbReference type="VEuPathDB" id="FungiDB:PHYBLDRAFT_139880"/>
<dbReference type="GeneID" id="28991202"/>
<name>A0A167QL43_PHYB8</name>
<dbReference type="RefSeq" id="XP_018297907.1">
    <property type="nucleotide sequence ID" value="XM_018430296.1"/>
</dbReference>
<dbReference type="InterPro" id="IPR050987">
    <property type="entry name" value="AtrR-like"/>
</dbReference>
<feature type="chain" id="PRO_5007891588" evidence="2">
    <location>
        <begin position="22"/>
        <end position="558"/>
    </location>
</feature>
<dbReference type="PANTHER" id="PTHR46910">
    <property type="entry name" value="TRANSCRIPTION FACTOR PDR1"/>
    <property type="match status" value="1"/>
</dbReference>
<feature type="signal peptide" evidence="2">
    <location>
        <begin position="1"/>
        <end position="21"/>
    </location>
</feature>
<gene>
    <name evidence="3" type="ORF">PHYBLDRAFT_139880</name>
</gene>
<proteinExistence type="predicted"/>
<keyword evidence="4" id="KW-1185">Reference proteome</keyword>
<keyword evidence="2" id="KW-0732">Signal</keyword>
<evidence type="ECO:0000256" key="1">
    <source>
        <dbReference type="ARBA" id="ARBA00023242"/>
    </source>
</evidence>
<dbReference type="OrthoDB" id="426882at2759"/>
<evidence type="ECO:0000313" key="4">
    <source>
        <dbReference type="Proteomes" id="UP000077315"/>
    </source>
</evidence>
<organism evidence="3 4">
    <name type="scientific">Phycomyces blakesleeanus (strain ATCC 8743b / DSM 1359 / FGSC 10004 / NBRC 33097 / NRRL 1555)</name>
    <dbReference type="NCBI Taxonomy" id="763407"/>
    <lineage>
        <taxon>Eukaryota</taxon>
        <taxon>Fungi</taxon>
        <taxon>Fungi incertae sedis</taxon>
        <taxon>Mucoromycota</taxon>
        <taxon>Mucoromycotina</taxon>
        <taxon>Mucoromycetes</taxon>
        <taxon>Mucorales</taxon>
        <taxon>Phycomycetaceae</taxon>
        <taxon>Phycomyces</taxon>
    </lineage>
</organism>
<dbReference type="Proteomes" id="UP000077315">
    <property type="component" value="Unassembled WGS sequence"/>
</dbReference>
<dbReference type="EMBL" id="KV440972">
    <property type="protein sequence ID" value="OAD79867.1"/>
    <property type="molecule type" value="Genomic_DNA"/>
</dbReference>
<dbReference type="InParanoid" id="A0A167QL43"/>
<evidence type="ECO:0000256" key="2">
    <source>
        <dbReference type="SAM" id="SignalP"/>
    </source>
</evidence>
<dbReference type="PANTHER" id="PTHR46910:SF1">
    <property type="entry name" value="MISCELLANEOUS ZN(II)2CYS6 TRANSCRIPTION FACTOR (EUROFUNG)-RELATED"/>
    <property type="match status" value="1"/>
</dbReference>
<sequence>MPERSGLGMISLLIMITGAASSDTPGDLESTALRNRFSGLEDQIHSLMAEFGVIEMLVKHPPATPVIQNASLQSWSIQCNPQGLSIETHMIAVESIYSALIRFALDNAIPSIPPSIRTHGQQPRWLVRNKTIFPTVKLGHFTSLLPSPQSTENVELDGLLPPLLPLSIVKSLLELYSTCLLHGGLQPFQKLYMNRLMEFNPETMPAADQFLYASIICQMVTHAYTWHPKVFTSMPMTKAGSRRLASQYYAYAKHLLSTLYFEPPTLVACHAACNLVLYHLESGQTAVLYIYSGIAVRMAAALQLYSPKGIERAAKAEAGNLPVVEVEEYGRSVLWLLYFLDTAASHLHSRPYEVRPDEPEISSILSQGPFPFNGDAHQHLFQWLEYQACAITRTIRKTCFDSSVEQIPYDAIADIEHRLTAFGVSLPPLEATDSVWNLRCQYVHRIKYQGLWILLHQTYLPAPISDKRCTDAALAIVDLFEAWLPHIDCYFRPCVHELRQASDILLYHVEGPLKTIALDGLEKLVKVVLQTPVHAIARTRPFVQRLQQVLALHGRTTD</sequence>
<protein>
    <submittedName>
        <fullName evidence="3">Fungal-specific transcription factor</fullName>
    </submittedName>
</protein>
<evidence type="ECO:0000313" key="3">
    <source>
        <dbReference type="EMBL" id="OAD79867.1"/>
    </source>
</evidence>
<keyword evidence="1" id="KW-0539">Nucleus</keyword>